<evidence type="ECO:0000256" key="1">
    <source>
        <dbReference type="SAM" id="MobiDB-lite"/>
    </source>
</evidence>
<gene>
    <name evidence="2" type="ORF">DI536_34270</name>
</gene>
<dbReference type="AlphaFoldDB" id="A0A2W5SYM7"/>
<dbReference type="EMBL" id="QFQP01000058">
    <property type="protein sequence ID" value="PZR04425.1"/>
    <property type="molecule type" value="Genomic_DNA"/>
</dbReference>
<proteinExistence type="predicted"/>
<accession>A0A2W5SYM7</accession>
<sequence length="499" mass="48189">MLLLAACGPMQPVQCTMANCSGCCSESGECLGAMAQSAVACGTSGAECRSCLPGQLCSSGRCVKDPDASVILDDGGMTAVDAGRPDSGTPSCGARGERCCTNNVCYFSLACDRGVCQTPTPDAGACGGAGELCCVNNTCTAAATACVGGVCQSQAIPDAGSPDAGTTLRMTGEACTTDSQCIDGACLTNRFDNGYCTKACTTSTDCFAGSQCGSNPSGVGPARICLKQCTSPNTSPGGCRTNYVCEPNAGTSGAPVCFPRCTSNTQCGSAPTCDSRGFCCGIAGFACCEANSCAVGNTCTNGTCRTSSGTGGGGGSAGGGTGAGGGAGTVGGGAGSTGGGSGPTGGGSGTVGGGTGSSGGGSGTSVGYGGACTSFLQCQGDVCLQNWPGGYCSDNCNNQSCGAGSSCVALTQQNSYCLQDCAWNGGASNCRSGYICERRLTTNGNAVCYPACSGNASCPASAPTCQNGFCCGGVGYRCCSGSSPCLNGKACDSDGYCPL</sequence>
<comment type="caution">
    <text evidence="2">The sequence shown here is derived from an EMBL/GenBank/DDBJ whole genome shotgun (WGS) entry which is preliminary data.</text>
</comment>
<evidence type="ECO:0000313" key="3">
    <source>
        <dbReference type="Proteomes" id="UP000249061"/>
    </source>
</evidence>
<feature type="region of interest" description="Disordered" evidence="1">
    <location>
        <begin position="334"/>
        <end position="358"/>
    </location>
</feature>
<dbReference type="Proteomes" id="UP000249061">
    <property type="component" value="Unassembled WGS sequence"/>
</dbReference>
<evidence type="ECO:0000313" key="2">
    <source>
        <dbReference type="EMBL" id="PZR04425.1"/>
    </source>
</evidence>
<organism evidence="2 3">
    <name type="scientific">Archangium gephyra</name>
    <dbReference type="NCBI Taxonomy" id="48"/>
    <lineage>
        <taxon>Bacteria</taxon>
        <taxon>Pseudomonadati</taxon>
        <taxon>Myxococcota</taxon>
        <taxon>Myxococcia</taxon>
        <taxon>Myxococcales</taxon>
        <taxon>Cystobacterineae</taxon>
        <taxon>Archangiaceae</taxon>
        <taxon>Archangium</taxon>
    </lineage>
</organism>
<name>A0A2W5SYM7_9BACT</name>
<reference evidence="2 3" key="1">
    <citation type="submission" date="2017-08" db="EMBL/GenBank/DDBJ databases">
        <title>Infants hospitalized years apart are colonized by the same room-sourced microbial strains.</title>
        <authorList>
            <person name="Brooks B."/>
            <person name="Olm M.R."/>
            <person name="Firek B.A."/>
            <person name="Baker R."/>
            <person name="Thomas B.C."/>
            <person name="Morowitz M.J."/>
            <person name="Banfield J.F."/>
        </authorList>
    </citation>
    <scope>NUCLEOTIDE SEQUENCE [LARGE SCALE GENOMIC DNA]</scope>
    <source>
        <strain evidence="2">S2_003_000_R2_14</strain>
    </source>
</reference>
<protein>
    <submittedName>
        <fullName evidence="2">Uncharacterized protein</fullName>
    </submittedName>
</protein>